<comment type="caution">
    <text evidence="2">The sequence shown here is derived from an EMBL/GenBank/DDBJ whole genome shotgun (WGS) entry which is preliminary data.</text>
</comment>
<dbReference type="InterPro" id="IPR029787">
    <property type="entry name" value="Nucleotide_cyclase"/>
</dbReference>
<dbReference type="PROSITE" id="PS50887">
    <property type="entry name" value="GGDEF"/>
    <property type="match status" value="1"/>
</dbReference>
<name>A0A972W027_9GAMM</name>
<dbReference type="AlphaFoldDB" id="A0A972W027"/>
<proteinExistence type="predicted"/>
<dbReference type="Pfam" id="PF00990">
    <property type="entry name" value="GGDEF"/>
    <property type="match status" value="1"/>
</dbReference>
<dbReference type="InterPro" id="IPR000160">
    <property type="entry name" value="GGDEF_dom"/>
</dbReference>
<reference evidence="2" key="1">
    <citation type="submission" date="2020-05" db="EMBL/GenBank/DDBJ databases">
        <title>Sulfur intermediates as new biogeochemical hubs in an aquatic model microbial ecosystem.</title>
        <authorList>
            <person name="Vigneron A."/>
        </authorList>
    </citation>
    <scope>NUCLEOTIDE SEQUENCE</scope>
    <source>
        <strain evidence="2">Bin.250</strain>
    </source>
</reference>
<sequence>MIVGRCHGLNGPNQLAERIRRGLMEHTFLVGNGSKGYMTGSIGFAPYPFNSWHPDRFNWEQVLAIADQAAYVAKSNGRNAWLGIEGAEAFGCAEYNQIGDSLQKLYDQACIKTMTSMAHTVNYSA</sequence>
<dbReference type="SUPFAM" id="SSF55073">
    <property type="entry name" value="Nucleotide cyclase"/>
    <property type="match status" value="1"/>
</dbReference>
<dbReference type="Gene3D" id="3.30.70.270">
    <property type="match status" value="1"/>
</dbReference>
<protein>
    <submittedName>
        <fullName evidence="2">Diguanylate cyclase</fullName>
    </submittedName>
</protein>
<gene>
    <name evidence="2" type="ORF">HQ497_09055</name>
</gene>
<dbReference type="EMBL" id="JABMOJ010000338">
    <property type="protein sequence ID" value="NQV65500.1"/>
    <property type="molecule type" value="Genomic_DNA"/>
</dbReference>
<evidence type="ECO:0000313" key="2">
    <source>
        <dbReference type="EMBL" id="NQV65500.1"/>
    </source>
</evidence>
<organism evidence="2 3">
    <name type="scientific">SAR86 cluster bacterium</name>
    <dbReference type="NCBI Taxonomy" id="2030880"/>
    <lineage>
        <taxon>Bacteria</taxon>
        <taxon>Pseudomonadati</taxon>
        <taxon>Pseudomonadota</taxon>
        <taxon>Gammaproteobacteria</taxon>
        <taxon>SAR86 cluster</taxon>
    </lineage>
</organism>
<dbReference type="Proteomes" id="UP000754644">
    <property type="component" value="Unassembled WGS sequence"/>
</dbReference>
<evidence type="ECO:0000259" key="1">
    <source>
        <dbReference type="PROSITE" id="PS50887"/>
    </source>
</evidence>
<evidence type="ECO:0000313" key="3">
    <source>
        <dbReference type="Proteomes" id="UP000754644"/>
    </source>
</evidence>
<accession>A0A972W027</accession>
<dbReference type="InterPro" id="IPR043128">
    <property type="entry name" value="Rev_trsase/Diguanyl_cyclase"/>
</dbReference>
<feature type="domain" description="GGDEF" evidence="1">
    <location>
        <begin position="1"/>
        <end position="86"/>
    </location>
</feature>